<organism evidence="1 2">
    <name type="scientific">Blattamonas nauphoetae</name>
    <dbReference type="NCBI Taxonomy" id="2049346"/>
    <lineage>
        <taxon>Eukaryota</taxon>
        <taxon>Metamonada</taxon>
        <taxon>Preaxostyla</taxon>
        <taxon>Oxymonadida</taxon>
        <taxon>Blattamonas</taxon>
    </lineage>
</organism>
<dbReference type="EMBL" id="JARBJD010000065">
    <property type="protein sequence ID" value="KAK2955633.1"/>
    <property type="molecule type" value="Genomic_DNA"/>
</dbReference>
<protein>
    <recommendedName>
        <fullName evidence="3">Transposase</fullName>
    </recommendedName>
</protein>
<dbReference type="Proteomes" id="UP001281761">
    <property type="component" value="Unassembled WGS sequence"/>
</dbReference>
<comment type="caution">
    <text evidence="1">The sequence shown here is derived from an EMBL/GenBank/DDBJ whole genome shotgun (WGS) entry which is preliminary data.</text>
</comment>
<sequence length="115" mass="13037">MMSKILTHMFWVEESISQTKIDCTIKENATVSWFQQFCLIAMSEVLLPDRHIGGKDVVVEVDKASFSRSEGNRGATRQKEWIVGGYCQADSTGVRLMFLERVANLDTQTLHAVLR</sequence>
<evidence type="ECO:0000313" key="1">
    <source>
        <dbReference type="EMBL" id="KAK2955633.1"/>
    </source>
</evidence>
<gene>
    <name evidence="1" type="ORF">BLNAU_9492</name>
</gene>
<evidence type="ECO:0008006" key="3">
    <source>
        <dbReference type="Google" id="ProtNLM"/>
    </source>
</evidence>
<name>A0ABQ9XVX4_9EUKA</name>
<accession>A0ABQ9XVX4</accession>
<evidence type="ECO:0000313" key="2">
    <source>
        <dbReference type="Proteomes" id="UP001281761"/>
    </source>
</evidence>
<reference evidence="1 2" key="1">
    <citation type="journal article" date="2022" name="bioRxiv">
        <title>Genomics of Preaxostyla Flagellates Illuminates Evolutionary Transitions and the Path Towards Mitochondrial Loss.</title>
        <authorList>
            <person name="Novak L.V.F."/>
            <person name="Treitli S.C."/>
            <person name="Pyrih J."/>
            <person name="Halakuc P."/>
            <person name="Pipaliya S.V."/>
            <person name="Vacek V."/>
            <person name="Brzon O."/>
            <person name="Soukal P."/>
            <person name="Eme L."/>
            <person name="Dacks J.B."/>
            <person name="Karnkowska A."/>
            <person name="Elias M."/>
            <person name="Hampl V."/>
        </authorList>
    </citation>
    <scope>NUCLEOTIDE SEQUENCE [LARGE SCALE GENOMIC DNA]</scope>
    <source>
        <strain evidence="1">NAU3</strain>
        <tissue evidence="1">Gut</tissue>
    </source>
</reference>
<keyword evidence="2" id="KW-1185">Reference proteome</keyword>
<proteinExistence type="predicted"/>